<proteinExistence type="predicted"/>
<sequence>MQTPVQKHEWVAQYNWDDGLDPIWPIVDDEETEFATALMIYWRLDGPWFEAGATAEVKRLHDTVSERLTSGFYSSRNLQYHPIEDNQLSKTQVYKLRKSGLPSELVQPRYFDPDQQKQ</sequence>
<evidence type="ECO:0000313" key="3">
    <source>
        <dbReference type="Proteomes" id="UP000253562"/>
    </source>
</evidence>
<dbReference type="InterPro" id="IPR025369">
    <property type="entry name" value="DUF4274"/>
</dbReference>
<organism evidence="2 3">
    <name type="scientific">Bremerella cremea</name>
    <dbReference type="NCBI Taxonomy" id="1031537"/>
    <lineage>
        <taxon>Bacteria</taxon>
        <taxon>Pseudomonadati</taxon>
        <taxon>Planctomycetota</taxon>
        <taxon>Planctomycetia</taxon>
        <taxon>Pirellulales</taxon>
        <taxon>Pirellulaceae</taxon>
        <taxon>Bremerella</taxon>
    </lineage>
</organism>
<evidence type="ECO:0000259" key="1">
    <source>
        <dbReference type="Pfam" id="PF14096"/>
    </source>
</evidence>
<dbReference type="Proteomes" id="UP000253562">
    <property type="component" value="Unassembled WGS sequence"/>
</dbReference>
<accession>A0A368KQ25</accession>
<protein>
    <submittedName>
        <fullName evidence="2">DUF4274 domain-containing protein</fullName>
    </submittedName>
</protein>
<dbReference type="Pfam" id="PF14096">
    <property type="entry name" value="DUF4274"/>
    <property type="match status" value="1"/>
</dbReference>
<feature type="domain" description="DUF4274" evidence="1">
    <location>
        <begin position="2"/>
        <end position="50"/>
    </location>
</feature>
<dbReference type="RefSeq" id="WP_114369486.1">
    <property type="nucleotide sequence ID" value="NZ_QPEX01000028.1"/>
</dbReference>
<name>A0A368KQ25_9BACT</name>
<reference evidence="2 3" key="1">
    <citation type="submission" date="2018-07" db="EMBL/GenBank/DDBJ databases">
        <title>Comparative genomes isolates from brazilian mangrove.</title>
        <authorList>
            <person name="De Araujo J.E."/>
            <person name="Taketani R.G."/>
            <person name="Silva M.C.P."/>
            <person name="Lourenco M.V."/>
            <person name="Oliveira V.M."/>
            <person name="Andreote F.D."/>
        </authorList>
    </citation>
    <scope>NUCLEOTIDE SEQUENCE [LARGE SCALE GENOMIC DNA]</scope>
    <source>
        <strain evidence="2 3">HEX PRIS-MGV</strain>
    </source>
</reference>
<dbReference type="OrthoDB" id="340433at2"/>
<evidence type="ECO:0000313" key="2">
    <source>
        <dbReference type="EMBL" id="RCS47760.1"/>
    </source>
</evidence>
<comment type="caution">
    <text evidence="2">The sequence shown here is derived from an EMBL/GenBank/DDBJ whole genome shotgun (WGS) entry which is preliminary data.</text>
</comment>
<dbReference type="EMBL" id="QPEX01000028">
    <property type="protein sequence ID" value="RCS47760.1"/>
    <property type="molecule type" value="Genomic_DNA"/>
</dbReference>
<gene>
    <name evidence="2" type="ORF">DTL42_14695</name>
</gene>
<dbReference type="AlphaFoldDB" id="A0A368KQ25"/>